<dbReference type="AlphaFoldDB" id="A0A0D3AAZ0"/>
<accession>A0A0D3AAZ0</accession>
<organism evidence="2 3">
    <name type="scientific">Brassica oleracea var. oleracea</name>
    <dbReference type="NCBI Taxonomy" id="109376"/>
    <lineage>
        <taxon>Eukaryota</taxon>
        <taxon>Viridiplantae</taxon>
        <taxon>Streptophyta</taxon>
        <taxon>Embryophyta</taxon>
        <taxon>Tracheophyta</taxon>
        <taxon>Spermatophyta</taxon>
        <taxon>Magnoliopsida</taxon>
        <taxon>eudicotyledons</taxon>
        <taxon>Gunneridae</taxon>
        <taxon>Pentapetalae</taxon>
        <taxon>rosids</taxon>
        <taxon>malvids</taxon>
        <taxon>Brassicales</taxon>
        <taxon>Brassicaceae</taxon>
        <taxon>Brassiceae</taxon>
        <taxon>Brassica</taxon>
    </lineage>
</organism>
<evidence type="ECO:0000313" key="2">
    <source>
        <dbReference type="EnsemblPlants" id="Bo1g100040.1"/>
    </source>
</evidence>
<dbReference type="Proteomes" id="UP000032141">
    <property type="component" value="Chromosome C1"/>
</dbReference>
<dbReference type="HOGENOM" id="CLU_2323668_0_0_1"/>
<dbReference type="Gramene" id="Bo1g100040.1">
    <property type="protein sequence ID" value="Bo1g100040.1"/>
    <property type="gene ID" value="Bo1g100040"/>
</dbReference>
<evidence type="ECO:0000256" key="1">
    <source>
        <dbReference type="SAM" id="MobiDB-lite"/>
    </source>
</evidence>
<keyword evidence="3" id="KW-1185">Reference proteome</keyword>
<feature type="region of interest" description="Disordered" evidence="1">
    <location>
        <begin position="21"/>
        <end position="55"/>
    </location>
</feature>
<reference evidence="2" key="2">
    <citation type="submission" date="2015-03" db="UniProtKB">
        <authorList>
            <consortium name="EnsemblPlants"/>
        </authorList>
    </citation>
    <scope>IDENTIFICATION</scope>
</reference>
<evidence type="ECO:0000313" key="3">
    <source>
        <dbReference type="Proteomes" id="UP000032141"/>
    </source>
</evidence>
<proteinExistence type="predicted"/>
<protein>
    <submittedName>
        <fullName evidence="2">Uncharacterized protein</fullName>
    </submittedName>
</protein>
<name>A0A0D3AAZ0_BRAOL</name>
<reference evidence="2 3" key="1">
    <citation type="journal article" date="2014" name="Genome Biol.">
        <title>Transcriptome and methylome profiling reveals relics of genome dominance in the mesopolyploid Brassica oleracea.</title>
        <authorList>
            <person name="Parkin I.A."/>
            <person name="Koh C."/>
            <person name="Tang H."/>
            <person name="Robinson S.J."/>
            <person name="Kagale S."/>
            <person name="Clarke W.E."/>
            <person name="Town C.D."/>
            <person name="Nixon J."/>
            <person name="Krishnakumar V."/>
            <person name="Bidwell S.L."/>
            <person name="Denoeud F."/>
            <person name="Belcram H."/>
            <person name="Links M.G."/>
            <person name="Just J."/>
            <person name="Clarke C."/>
            <person name="Bender T."/>
            <person name="Huebert T."/>
            <person name="Mason A.S."/>
            <person name="Pires J.C."/>
            <person name="Barker G."/>
            <person name="Moore J."/>
            <person name="Walley P.G."/>
            <person name="Manoli S."/>
            <person name="Batley J."/>
            <person name="Edwards D."/>
            <person name="Nelson M.N."/>
            <person name="Wang X."/>
            <person name="Paterson A.H."/>
            <person name="King G."/>
            <person name="Bancroft I."/>
            <person name="Chalhoub B."/>
            <person name="Sharpe A.G."/>
        </authorList>
    </citation>
    <scope>NUCLEOTIDE SEQUENCE</scope>
    <source>
        <strain evidence="2 3">cv. TO1000</strain>
    </source>
</reference>
<sequence>MSFGFNKRPVMMMEMPVNISGPTKVDVGGNDREESPTIGTVAPSSSKVVQEGPNRIGEDHEVSGCSICYLNNAKESIFFSSAGCYVFQSSKVMLKFELI</sequence>
<dbReference type="EnsemblPlants" id="Bo1g100040.1">
    <property type="protein sequence ID" value="Bo1g100040.1"/>
    <property type="gene ID" value="Bo1g100040"/>
</dbReference>